<name>A0A4Y2VR82_ARAVE</name>
<keyword evidence="3" id="KW-1185">Reference proteome</keyword>
<reference evidence="2 3" key="1">
    <citation type="journal article" date="2019" name="Sci. Rep.">
        <title>Orb-weaving spider Araneus ventricosus genome elucidates the spidroin gene catalogue.</title>
        <authorList>
            <person name="Kono N."/>
            <person name="Nakamura H."/>
            <person name="Ohtoshi R."/>
            <person name="Moran D.A.P."/>
            <person name="Shinohara A."/>
            <person name="Yoshida Y."/>
            <person name="Fujiwara M."/>
            <person name="Mori M."/>
            <person name="Tomita M."/>
            <person name="Arakawa K."/>
        </authorList>
    </citation>
    <scope>NUCLEOTIDE SEQUENCE [LARGE SCALE GENOMIC DNA]</scope>
</reference>
<comment type="caution">
    <text evidence="2">The sequence shown here is derived from an EMBL/GenBank/DDBJ whole genome shotgun (WGS) entry which is preliminary data.</text>
</comment>
<evidence type="ECO:0000256" key="1">
    <source>
        <dbReference type="SAM" id="Coils"/>
    </source>
</evidence>
<evidence type="ECO:0000313" key="3">
    <source>
        <dbReference type="Proteomes" id="UP000499080"/>
    </source>
</evidence>
<gene>
    <name evidence="2" type="ORF">AVEN_64756_1</name>
</gene>
<accession>A0A4Y2VR82</accession>
<feature type="coiled-coil region" evidence="1">
    <location>
        <begin position="41"/>
        <end position="83"/>
    </location>
</feature>
<dbReference type="AlphaFoldDB" id="A0A4Y2VR82"/>
<keyword evidence="1" id="KW-0175">Coiled coil</keyword>
<organism evidence="2 3">
    <name type="scientific">Araneus ventricosus</name>
    <name type="common">Orbweaver spider</name>
    <name type="synonym">Epeira ventricosa</name>
    <dbReference type="NCBI Taxonomy" id="182803"/>
    <lineage>
        <taxon>Eukaryota</taxon>
        <taxon>Metazoa</taxon>
        <taxon>Ecdysozoa</taxon>
        <taxon>Arthropoda</taxon>
        <taxon>Chelicerata</taxon>
        <taxon>Arachnida</taxon>
        <taxon>Araneae</taxon>
        <taxon>Araneomorphae</taxon>
        <taxon>Entelegynae</taxon>
        <taxon>Araneoidea</taxon>
        <taxon>Araneidae</taxon>
        <taxon>Araneus</taxon>
    </lineage>
</organism>
<evidence type="ECO:0000313" key="2">
    <source>
        <dbReference type="EMBL" id="GBO26280.1"/>
    </source>
</evidence>
<protein>
    <submittedName>
        <fullName evidence="2">Uncharacterized protein</fullName>
    </submittedName>
</protein>
<sequence length="174" mass="20975">MNEEMKKFKLKNGNAKNEFRNVGVKKKLQNGHLKKKFKLQNGNVKKKIQIAERKRQEEIEERRHQEEIELRKLKHEEQKRKEEFEEPKRKDEMEFELQKIRLGAEGRFSNSIANQTVNNTYIKPKSEIHHLMEKFNSDENDISLYLIMFERLAKQAEILENTWVTNSFAWLFAV</sequence>
<proteinExistence type="predicted"/>
<dbReference type="EMBL" id="BGPR01049294">
    <property type="protein sequence ID" value="GBO26280.1"/>
    <property type="molecule type" value="Genomic_DNA"/>
</dbReference>
<dbReference type="Proteomes" id="UP000499080">
    <property type="component" value="Unassembled WGS sequence"/>
</dbReference>